<dbReference type="InterPro" id="IPR017871">
    <property type="entry name" value="ABC_transporter-like_CS"/>
</dbReference>
<dbReference type="SUPFAM" id="SSF52540">
    <property type="entry name" value="P-loop containing nucleoside triphosphate hydrolases"/>
    <property type="match status" value="2"/>
</dbReference>
<dbReference type="NCBIfam" id="NF010167">
    <property type="entry name" value="PRK13648.1"/>
    <property type="match status" value="2"/>
</dbReference>
<dbReference type="PANTHER" id="PTHR43553:SF19">
    <property type="entry name" value="HMP_THIAMINE IMPORT ATP-BINDING PROTEIN YKOD-RELATED"/>
    <property type="match status" value="1"/>
</dbReference>
<evidence type="ECO:0000259" key="9">
    <source>
        <dbReference type="PROSITE" id="PS50893"/>
    </source>
</evidence>
<evidence type="ECO:0000256" key="2">
    <source>
        <dbReference type="ARBA" id="ARBA00005417"/>
    </source>
</evidence>
<keyword evidence="11" id="KW-1185">Reference proteome</keyword>
<dbReference type="SMART" id="SM00382">
    <property type="entry name" value="AAA"/>
    <property type="match status" value="2"/>
</dbReference>
<feature type="domain" description="ABC transporter" evidence="9">
    <location>
        <begin position="13"/>
        <end position="255"/>
    </location>
</feature>
<evidence type="ECO:0000256" key="1">
    <source>
        <dbReference type="ARBA" id="ARBA00004202"/>
    </source>
</evidence>
<dbReference type="RefSeq" id="WP_257821993.1">
    <property type="nucleotide sequence ID" value="NZ_JABXYM010000001.1"/>
</dbReference>
<dbReference type="InterPro" id="IPR050095">
    <property type="entry name" value="ECF_ABC_transporter_ATP-bd"/>
</dbReference>
<keyword evidence="4" id="KW-1003">Cell membrane</keyword>
<keyword evidence="7" id="KW-1278">Translocase</keyword>
<dbReference type="PROSITE" id="PS50893">
    <property type="entry name" value="ABC_TRANSPORTER_2"/>
    <property type="match status" value="2"/>
</dbReference>
<dbReference type="InterPro" id="IPR015856">
    <property type="entry name" value="ABC_transpr_CbiO/EcfA_su"/>
</dbReference>
<dbReference type="InterPro" id="IPR027417">
    <property type="entry name" value="P-loop_NTPase"/>
</dbReference>
<dbReference type="Proteomes" id="UP001057753">
    <property type="component" value="Unassembled WGS sequence"/>
</dbReference>
<reference evidence="10" key="1">
    <citation type="submission" date="2020-06" db="EMBL/GenBank/DDBJ databases">
        <title>Insight into the genomes of haloalkaliphilic bacilli from Kenyan soda lakes.</title>
        <authorList>
            <person name="Mwirichia R."/>
            <person name="Villamizar G.C."/>
            <person name="Poehlein A."/>
            <person name="Mugweru J."/>
            <person name="Kipnyargis A."/>
            <person name="Kiplimo D."/>
            <person name="Orwa P."/>
            <person name="Daniel R."/>
        </authorList>
    </citation>
    <scope>NUCLEOTIDE SEQUENCE</scope>
    <source>
        <strain evidence="10">B1096_S55</strain>
    </source>
</reference>
<dbReference type="CDD" id="cd03225">
    <property type="entry name" value="ABC_cobalt_CbiO_domain1"/>
    <property type="match status" value="2"/>
</dbReference>
<evidence type="ECO:0000256" key="8">
    <source>
        <dbReference type="ARBA" id="ARBA00023136"/>
    </source>
</evidence>
<evidence type="ECO:0000313" key="11">
    <source>
        <dbReference type="Proteomes" id="UP001057753"/>
    </source>
</evidence>
<dbReference type="Pfam" id="PF00005">
    <property type="entry name" value="ABC_tran"/>
    <property type="match status" value="2"/>
</dbReference>
<evidence type="ECO:0000256" key="7">
    <source>
        <dbReference type="ARBA" id="ARBA00022967"/>
    </source>
</evidence>
<dbReference type="EMBL" id="JABXYM010000001">
    <property type="protein sequence ID" value="MCR6097584.1"/>
    <property type="molecule type" value="Genomic_DNA"/>
</dbReference>
<organism evidence="10 11">
    <name type="scientific">Salipaludibacillus agaradhaerens</name>
    <name type="common">Bacillus agaradhaerens</name>
    <dbReference type="NCBI Taxonomy" id="76935"/>
    <lineage>
        <taxon>Bacteria</taxon>
        <taxon>Bacillati</taxon>
        <taxon>Bacillota</taxon>
        <taxon>Bacilli</taxon>
        <taxon>Bacillales</taxon>
        <taxon>Bacillaceae</taxon>
    </lineage>
</organism>
<dbReference type="InterPro" id="IPR003439">
    <property type="entry name" value="ABC_transporter-like_ATP-bd"/>
</dbReference>
<keyword evidence="3" id="KW-0813">Transport</keyword>
<dbReference type="AlphaFoldDB" id="A0A9Q4B3D3"/>
<dbReference type="GO" id="GO:0015087">
    <property type="term" value="F:cobalt ion transmembrane transporter activity"/>
    <property type="evidence" value="ECO:0007669"/>
    <property type="project" value="UniProtKB-ARBA"/>
</dbReference>
<comment type="subcellular location">
    <subcellularLocation>
        <location evidence="1">Cell membrane</location>
        <topology evidence="1">Peripheral membrane protein</topology>
    </subcellularLocation>
</comment>
<name>A0A9Q4B3D3_SALAG</name>
<evidence type="ECO:0000256" key="6">
    <source>
        <dbReference type="ARBA" id="ARBA00022840"/>
    </source>
</evidence>
<dbReference type="GO" id="GO:0043190">
    <property type="term" value="C:ATP-binding cassette (ABC) transporter complex"/>
    <property type="evidence" value="ECO:0007669"/>
    <property type="project" value="TreeGrafter"/>
</dbReference>
<sequence>MKNQHPDDRHPIIRVEDLVFAYEKNHEKPLIDHVSFTLEEGELTLLMGASGSGKSTLALSLNGLYPEVVEGFQKGNIFFRGVPLENYEKGVVNQHIGIVFQDPESQFCMVTVENELAFTMENCSIPRSEMKKRMDDVLKITGLTNMKKRAIHELSGGQKQKVALASVLLLEPDVLILDEPTANLDPVSSLEFIELVAELQRKTRLTVVVIEHQLDDWLPFAHRILALGKNGRLFADGKPKDVLTKQADQFKSEGIYLPCEKASVQSPIANDPYDSHEAILQIENLTFNRKEKKILTELNVSLRKGEFIAIVGENGAGKSTLLQVMAGLLSPKQGKVIFLGQTLDEWTEGDLRRAMGFVFQNPEHQFITDTVADELAFGMKLNDQNPSDIENKVAELLHHFQLENHRWHNPFSLSGGQKRRLSVATMLDETPELLLFDEPTFGQDAHTTTELMKIILDLKAKGTTIVFVTHDMNLVDMYSERVIVLDEGRLAFQGTPAELWSDHELVYRARLRLPHRLQKQVKAGEVI</sequence>
<dbReference type="PANTHER" id="PTHR43553">
    <property type="entry name" value="HEAVY METAL TRANSPORTER"/>
    <property type="match status" value="1"/>
</dbReference>
<dbReference type="InterPro" id="IPR003593">
    <property type="entry name" value="AAA+_ATPase"/>
</dbReference>
<evidence type="ECO:0000313" key="10">
    <source>
        <dbReference type="EMBL" id="MCR6097584.1"/>
    </source>
</evidence>
<proteinExistence type="inferred from homology"/>
<keyword evidence="8" id="KW-0472">Membrane</keyword>
<gene>
    <name evidence="10" type="ORF">HXA33_13615</name>
</gene>
<feature type="domain" description="ABC transporter" evidence="9">
    <location>
        <begin position="280"/>
        <end position="512"/>
    </location>
</feature>
<dbReference type="GO" id="GO:0042626">
    <property type="term" value="F:ATPase-coupled transmembrane transporter activity"/>
    <property type="evidence" value="ECO:0007669"/>
    <property type="project" value="TreeGrafter"/>
</dbReference>
<dbReference type="Gene3D" id="3.40.50.300">
    <property type="entry name" value="P-loop containing nucleotide triphosphate hydrolases"/>
    <property type="match status" value="2"/>
</dbReference>
<dbReference type="FunFam" id="3.40.50.300:FF:000224">
    <property type="entry name" value="Energy-coupling factor transporter ATP-binding protein EcfA"/>
    <property type="match status" value="2"/>
</dbReference>
<dbReference type="GO" id="GO:0005524">
    <property type="term" value="F:ATP binding"/>
    <property type="evidence" value="ECO:0007669"/>
    <property type="project" value="UniProtKB-KW"/>
</dbReference>
<dbReference type="PROSITE" id="PS00211">
    <property type="entry name" value="ABC_TRANSPORTER_1"/>
    <property type="match status" value="2"/>
</dbReference>
<keyword evidence="5" id="KW-0547">Nucleotide-binding</keyword>
<evidence type="ECO:0000256" key="5">
    <source>
        <dbReference type="ARBA" id="ARBA00022741"/>
    </source>
</evidence>
<evidence type="ECO:0000256" key="3">
    <source>
        <dbReference type="ARBA" id="ARBA00022448"/>
    </source>
</evidence>
<keyword evidence="6 10" id="KW-0067">ATP-binding</keyword>
<accession>A0A9Q4B3D3</accession>
<protein>
    <submittedName>
        <fullName evidence="10">ABC transporter ATP-binding protein</fullName>
    </submittedName>
</protein>
<evidence type="ECO:0000256" key="4">
    <source>
        <dbReference type="ARBA" id="ARBA00022475"/>
    </source>
</evidence>
<comment type="similarity">
    <text evidence="2">Belongs to the ABC transporter superfamily.</text>
</comment>
<comment type="caution">
    <text evidence="10">The sequence shown here is derived from an EMBL/GenBank/DDBJ whole genome shotgun (WGS) entry which is preliminary data.</text>
</comment>
<dbReference type="GO" id="GO:0016887">
    <property type="term" value="F:ATP hydrolysis activity"/>
    <property type="evidence" value="ECO:0007669"/>
    <property type="project" value="InterPro"/>
</dbReference>